<sequence length="71" mass="8130">MVNEIILDKTAIKLDQYKEDIDNGLITVSIVFQVTSEDYHDIATLLYKGAFDVNVPDRNLTFKEVVQKVNK</sequence>
<proteinExistence type="predicted"/>
<accession>A0ABW5PRV7</accession>
<organism evidence="1 2">
    <name type="scientific">Terrilactibacillus laevilacticus</name>
    <dbReference type="NCBI Taxonomy" id="1380157"/>
    <lineage>
        <taxon>Bacteria</taxon>
        <taxon>Bacillati</taxon>
        <taxon>Bacillota</taxon>
        <taxon>Bacilli</taxon>
        <taxon>Bacillales</taxon>
        <taxon>Bacillaceae</taxon>
        <taxon>Terrilactibacillus</taxon>
    </lineage>
</organism>
<reference evidence="2" key="1">
    <citation type="journal article" date="2019" name="Int. J. Syst. Evol. Microbiol.">
        <title>The Global Catalogue of Microorganisms (GCM) 10K type strain sequencing project: providing services to taxonomists for standard genome sequencing and annotation.</title>
        <authorList>
            <consortium name="The Broad Institute Genomics Platform"/>
            <consortium name="The Broad Institute Genome Sequencing Center for Infectious Disease"/>
            <person name="Wu L."/>
            <person name="Ma J."/>
        </authorList>
    </citation>
    <scope>NUCLEOTIDE SEQUENCE [LARGE SCALE GENOMIC DNA]</scope>
    <source>
        <strain evidence="2">TISTR 2241</strain>
    </source>
</reference>
<dbReference type="Pfam" id="PF11514">
    <property type="entry name" value="DUF3219"/>
    <property type="match status" value="1"/>
</dbReference>
<keyword evidence="2" id="KW-1185">Reference proteome</keyword>
<protein>
    <submittedName>
        <fullName evidence="1">DUF3219 family protein</fullName>
    </submittedName>
</protein>
<evidence type="ECO:0000313" key="2">
    <source>
        <dbReference type="Proteomes" id="UP001597458"/>
    </source>
</evidence>
<dbReference type="SUPFAM" id="SSF159173">
    <property type="entry name" value="YkvR-like"/>
    <property type="match status" value="1"/>
</dbReference>
<dbReference type="EMBL" id="JBHUMR010000013">
    <property type="protein sequence ID" value="MFD2617567.1"/>
    <property type="molecule type" value="Genomic_DNA"/>
</dbReference>
<name>A0ABW5PRV7_9BACI</name>
<dbReference type="Proteomes" id="UP001597458">
    <property type="component" value="Unassembled WGS sequence"/>
</dbReference>
<gene>
    <name evidence="1" type="ORF">ACFSTF_09660</name>
</gene>
<dbReference type="RefSeq" id="WP_141190486.1">
    <property type="nucleotide sequence ID" value="NZ_JBHUMR010000013.1"/>
</dbReference>
<evidence type="ECO:0000313" key="1">
    <source>
        <dbReference type="EMBL" id="MFD2617567.1"/>
    </source>
</evidence>
<dbReference type="InterPro" id="IPR021596">
    <property type="entry name" value="DUF3219"/>
</dbReference>
<dbReference type="InterPro" id="IPR023105">
    <property type="entry name" value="YkvR-like_sf"/>
</dbReference>
<comment type="caution">
    <text evidence="1">The sequence shown here is derived from an EMBL/GenBank/DDBJ whole genome shotgun (WGS) entry which is preliminary data.</text>
</comment>
<dbReference type="Gene3D" id="2.40.30.80">
    <property type="entry name" value="YkvR-like"/>
    <property type="match status" value="1"/>
</dbReference>